<dbReference type="InterPro" id="IPR004227">
    <property type="entry name" value="Formiminotransferase_cat"/>
</dbReference>
<sequence length="458" mass="50863">MAKLVECVPNFSEGRNKEVIDAIADAISGTEGCSLLDVDPGSSTNRTVYTFVGSPEAVIEGALNAARVAFKLIDMSKHSVYLYGEAARKESRRSLPSIRKGEYEALPDKLKKSEWAPDYGHATFVPSWGATVTGARKFLIAYNVNLLSTKEQAHRIALDIREQGRGKDQPGLLKMVQGMGWYLEESDLAQVSTNILDYELTPVHTVYEEICRDAKYLHLPVVGSQIVGLIPLKAMLDCADFYITREELFVVEEEHKIRLVGWIDTVKALTNDVRPPKANVSFHQGAALGCMVGQMTYGKRQFDSLDAEMRRLIPPFHEAMNDLLLKVDADSSAFNNYMTALKLPKGTADEIKRREQAMQEGLKQAVSVPLSLAEKINTLWSSLKEMAKYGNVACKSDIQVAVKALETAVFGAYYNVIINLKDITDTTFRAATEARVSELFKEARESANAVLEMADHRK</sequence>
<dbReference type="Proteomes" id="UP000324632">
    <property type="component" value="Chromosome 14"/>
</dbReference>
<comment type="similarity">
    <text evidence="6">In the C-terminal section; belongs to the cyclodeaminase/cyclohydrolase family.</text>
</comment>
<evidence type="ECO:0000256" key="11">
    <source>
        <dbReference type="ARBA" id="ARBA00022679"/>
    </source>
</evidence>
<dbReference type="InterPro" id="IPR036178">
    <property type="entry name" value="Formintransfe-cycloase-like_sf"/>
</dbReference>
<evidence type="ECO:0000259" key="22">
    <source>
        <dbReference type="SMART" id="SM01222"/>
    </source>
</evidence>
<dbReference type="NCBIfam" id="TIGR02024">
    <property type="entry name" value="FtcD"/>
    <property type="match status" value="1"/>
</dbReference>
<dbReference type="InterPro" id="IPR022384">
    <property type="entry name" value="FormiminoTrfase_cat_dom_sf"/>
</dbReference>
<comment type="similarity">
    <text evidence="5">In the N-terminal section; belongs to the formiminotransferase family.</text>
</comment>
<keyword evidence="14" id="KW-0333">Golgi apparatus</keyword>
<evidence type="ECO:0000256" key="18">
    <source>
        <dbReference type="ARBA" id="ARBA00025506"/>
    </source>
</evidence>
<feature type="domain" description="Formiminotransferase C-terminal subdomain" evidence="21">
    <location>
        <begin position="138"/>
        <end position="274"/>
    </location>
</feature>
<evidence type="ECO:0000256" key="20">
    <source>
        <dbReference type="ARBA" id="ARBA00030029"/>
    </source>
</evidence>
<dbReference type="GO" id="GO:0005542">
    <property type="term" value="F:folic acid binding"/>
    <property type="evidence" value="ECO:0007669"/>
    <property type="project" value="UniProtKB-KW"/>
</dbReference>
<dbReference type="Pfam" id="PF04961">
    <property type="entry name" value="FTCD_C"/>
    <property type="match status" value="1"/>
</dbReference>
<comment type="function">
    <text evidence="18">Folate-dependent enzyme, that displays both transferase and deaminase activity. Serves to channel one-carbon units from formiminoglutamate to the folate pool.</text>
</comment>
<dbReference type="InterPro" id="IPR051623">
    <property type="entry name" value="FTCD"/>
</dbReference>
<accession>A0A5A9NSV4</accession>
<comment type="pathway">
    <text evidence="4">Amino-acid degradation; L-histidine degradation into L-glutamate; L-glutamate from N-formimidoyl-L-glutamate (transferase route): step 1/1.</text>
</comment>
<keyword evidence="13" id="KW-0290">Folate-binding</keyword>
<dbReference type="GO" id="GO:0005814">
    <property type="term" value="C:centriole"/>
    <property type="evidence" value="ECO:0007669"/>
    <property type="project" value="UniProtKB-SubCell"/>
</dbReference>
<dbReference type="InterPro" id="IPR037070">
    <property type="entry name" value="Formiminotransferase_C_sf"/>
</dbReference>
<keyword evidence="24" id="KW-1185">Reference proteome</keyword>
<dbReference type="EC" id="2.1.2.5" evidence="7"/>
<evidence type="ECO:0000259" key="21">
    <source>
        <dbReference type="SMART" id="SM01221"/>
    </source>
</evidence>
<dbReference type="GO" id="GO:0005794">
    <property type="term" value="C:Golgi apparatus"/>
    <property type="evidence" value="ECO:0007669"/>
    <property type="project" value="UniProtKB-SubCell"/>
</dbReference>
<evidence type="ECO:0000256" key="4">
    <source>
        <dbReference type="ARBA" id="ARBA00005082"/>
    </source>
</evidence>
<evidence type="ECO:0000256" key="14">
    <source>
        <dbReference type="ARBA" id="ARBA00023034"/>
    </source>
</evidence>
<evidence type="ECO:0000256" key="6">
    <source>
        <dbReference type="ARBA" id="ARBA00010825"/>
    </source>
</evidence>
<keyword evidence="15" id="KW-0206">Cytoskeleton</keyword>
<evidence type="ECO:0000256" key="1">
    <source>
        <dbReference type="ARBA" id="ARBA00002680"/>
    </source>
</evidence>
<dbReference type="GO" id="GO:0019557">
    <property type="term" value="P:L-histidine catabolic process to glutamate and formate"/>
    <property type="evidence" value="ECO:0007669"/>
    <property type="project" value="UniProtKB-UniPathway"/>
</dbReference>
<evidence type="ECO:0000256" key="7">
    <source>
        <dbReference type="ARBA" id="ARBA00012252"/>
    </source>
</evidence>
<dbReference type="InterPro" id="IPR037064">
    <property type="entry name" value="Formiminotransferase_N_sf"/>
</dbReference>
<keyword evidence="11 23" id="KW-0808">Transferase</keyword>
<comment type="function">
    <text evidence="1">Binds and promotes bundling of vimentin filaments originating from the Golgi.</text>
</comment>
<evidence type="ECO:0000256" key="8">
    <source>
        <dbReference type="ARBA" id="ARBA00012998"/>
    </source>
</evidence>
<dbReference type="PANTHER" id="PTHR12234:SF0">
    <property type="entry name" value="FORMIMIDOYLTRANSFERASE-CYCLODEAMINASE"/>
    <property type="match status" value="1"/>
</dbReference>
<proteinExistence type="inferred from homology"/>
<keyword evidence="10" id="KW-0963">Cytoplasm</keyword>
<name>A0A5A9NSV4_9TELE</name>
<dbReference type="Gene3D" id="3.30.70.670">
    <property type="entry name" value="Formiminotransferase, C-terminal subdomain"/>
    <property type="match status" value="1"/>
</dbReference>
<evidence type="ECO:0000313" key="23">
    <source>
        <dbReference type="EMBL" id="KAA0712071.1"/>
    </source>
</evidence>
<dbReference type="EMBL" id="SOYY01000014">
    <property type="protein sequence ID" value="KAA0712071.1"/>
    <property type="molecule type" value="Genomic_DNA"/>
</dbReference>
<reference evidence="23 24" key="1">
    <citation type="journal article" date="2019" name="Mol. Ecol. Resour.">
        <title>Chromosome-level genome assembly of Triplophysa tibetana, a fish adapted to the harsh high-altitude environment of the Tibetan Plateau.</title>
        <authorList>
            <person name="Yang X."/>
            <person name="Liu H."/>
            <person name="Ma Z."/>
            <person name="Zou Y."/>
            <person name="Zou M."/>
            <person name="Mao Y."/>
            <person name="Li X."/>
            <person name="Wang H."/>
            <person name="Chen T."/>
            <person name="Wang W."/>
            <person name="Yang R."/>
        </authorList>
    </citation>
    <scope>NUCLEOTIDE SEQUENCE [LARGE SCALE GENOMIC DNA]</scope>
    <source>
        <strain evidence="23">TTIB1903HZAU</strain>
        <tissue evidence="23">Muscle</tissue>
    </source>
</reference>
<dbReference type="GO" id="GO:0019556">
    <property type="term" value="P:L-histidine catabolic process to glutamate and formamide"/>
    <property type="evidence" value="ECO:0007669"/>
    <property type="project" value="UniProtKB-UniPathway"/>
</dbReference>
<dbReference type="GO" id="GO:0030409">
    <property type="term" value="F:glutamate formimidoyltransferase activity"/>
    <property type="evidence" value="ECO:0007669"/>
    <property type="project" value="UniProtKB-EC"/>
</dbReference>
<evidence type="ECO:0000256" key="15">
    <source>
        <dbReference type="ARBA" id="ARBA00023212"/>
    </source>
</evidence>
<organism evidence="23 24">
    <name type="scientific">Triplophysa tibetana</name>
    <dbReference type="NCBI Taxonomy" id="1572043"/>
    <lineage>
        <taxon>Eukaryota</taxon>
        <taxon>Metazoa</taxon>
        <taxon>Chordata</taxon>
        <taxon>Craniata</taxon>
        <taxon>Vertebrata</taxon>
        <taxon>Euteleostomi</taxon>
        <taxon>Actinopterygii</taxon>
        <taxon>Neopterygii</taxon>
        <taxon>Teleostei</taxon>
        <taxon>Ostariophysi</taxon>
        <taxon>Cypriniformes</taxon>
        <taxon>Nemacheilidae</taxon>
        <taxon>Triplophysa</taxon>
    </lineage>
</organism>
<dbReference type="SUPFAM" id="SSF101262">
    <property type="entry name" value="Methenyltetrahydrofolate cyclohydrolase-like"/>
    <property type="match status" value="1"/>
</dbReference>
<comment type="subcellular location">
    <subcellularLocation>
        <location evidence="2">Cytoplasm</location>
        <location evidence="2">Cytoskeleton</location>
        <location evidence="2">Microtubule organizing center</location>
        <location evidence="2">Centrosome</location>
        <location evidence="2">Centriole</location>
    </subcellularLocation>
    <subcellularLocation>
        <location evidence="3">Golgi apparatus</location>
    </subcellularLocation>
</comment>
<keyword evidence="17" id="KW-0511">Multifunctional enzyme</keyword>
<dbReference type="EC" id="4.3.1.4" evidence="8"/>
<evidence type="ECO:0000256" key="13">
    <source>
        <dbReference type="ARBA" id="ARBA00022954"/>
    </source>
</evidence>
<evidence type="ECO:0000256" key="17">
    <source>
        <dbReference type="ARBA" id="ARBA00023268"/>
    </source>
</evidence>
<comment type="caution">
    <text evidence="23">The sequence shown here is derived from an EMBL/GenBank/DDBJ whole genome shotgun (WGS) entry which is preliminary data.</text>
</comment>
<feature type="domain" description="Formiminotransferase N-terminal subdomain" evidence="22">
    <location>
        <begin position="3"/>
        <end position="137"/>
    </location>
</feature>
<evidence type="ECO:0000313" key="24">
    <source>
        <dbReference type="Proteomes" id="UP000324632"/>
    </source>
</evidence>
<evidence type="ECO:0000256" key="5">
    <source>
        <dbReference type="ARBA" id="ARBA00008297"/>
    </source>
</evidence>
<dbReference type="Gene3D" id="3.30.990.10">
    <property type="entry name" value="Formiminotransferase, N-terminal subdomain"/>
    <property type="match status" value="2"/>
</dbReference>
<evidence type="ECO:0000256" key="12">
    <source>
        <dbReference type="ARBA" id="ARBA00022808"/>
    </source>
</evidence>
<dbReference type="GO" id="GO:0030412">
    <property type="term" value="F:formimidoyltetrahydrofolate cyclodeaminase activity"/>
    <property type="evidence" value="ECO:0007669"/>
    <property type="project" value="UniProtKB-EC"/>
</dbReference>
<keyword evidence="12" id="KW-0369">Histidine metabolism</keyword>
<dbReference type="SMART" id="SM01221">
    <property type="entry name" value="FTCD"/>
    <property type="match status" value="1"/>
</dbReference>
<dbReference type="Pfam" id="PF02971">
    <property type="entry name" value="FTCD"/>
    <property type="match status" value="1"/>
</dbReference>
<dbReference type="UniPathway" id="UPA00379">
    <property type="reaction ID" value="UER00555"/>
</dbReference>
<evidence type="ECO:0000256" key="19">
    <source>
        <dbReference type="ARBA" id="ARBA00025915"/>
    </source>
</evidence>
<gene>
    <name evidence="23" type="ORF">E1301_Tti012806</name>
</gene>
<dbReference type="FunFam" id="1.20.120.680:FF:000001">
    <property type="entry name" value="Formimidoyltransferase cyclodeaminase"/>
    <property type="match status" value="1"/>
</dbReference>
<evidence type="ECO:0000256" key="3">
    <source>
        <dbReference type="ARBA" id="ARBA00004555"/>
    </source>
</evidence>
<protein>
    <recommendedName>
        <fullName evidence="9">Formimidoyltransferase-cyclodeaminase</fullName>
        <ecNumber evidence="7">2.1.2.5</ecNumber>
        <ecNumber evidence="8">4.3.1.4</ecNumber>
    </recommendedName>
    <alternativeName>
        <fullName evidence="20">Formiminotransferase-cyclodeaminase</fullName>
    </alternativeName>
</protein>
<dbReference type="Gene3D" id="1.20.120.680">
    <property type="entry name" value="Formiminotetrahydrofolate cyclodeaminase monomer, up-and-down helical bundle"/>
    <property type="match status" value="1"/>
</dbReference>
<dbReference type="SUPFAM" id="SSF55116">
    <property type="entry name" value="Formiminotransferase domain of formiminotransferase-cyclodeaminase"/>
    <property type="match status" value="2"/>
</dbReference>
<dbReference type="Pfam" id="PF07837">
    <property type="entry name" value="FTCD_N"/>
    <property type="match status" value="1"/>
</dbReference>
<evidence type="ECO:0000256" key="10">
    <source>
        <dbReference type="ARBA" id="ARBA00022490"/>
    </source>
</evidence>
<dbReference type="PANTHER" id="PTHR12234">
    <property type="entry name" value="FORMIMINOTRANSFERASE-CYCLODEAMINASE"/>
    <property type="match status" value="1"/>
</dbReference>
<dbReference type="InterPro" id="IPR013802">
    <property type="entry name" value="Formiminotransferase_C"/>
</dbReference>
<evidence type="ECO:0000256" key="2">
    <source>
        <dbReference type="ARBA" id="ARBA00004114"/>
    </source>
</evidence>
<dbReference type="AlphaFoldDB" id="A0A5A9NSV4"/>
<dbReference type="InterPro" id="IPR007044">
    <property type="entry name" value="Cyclodeamin/CycHdrlase"/>
</dbReference>
<dbReference type="InterPro" id="IPR012886">
    <property type="entry name" value="Formiminotransferase_N"/>
</dbReference>
<dbReference type="SMART" id="SM01222">
    <property type="entry name" value="FTCD_N"/>
    <property type="match status" value="1"/>
</dbReference>
<evidence type="ECO:0000256" key="9">
    <source>
        <dbReference type="ARBA" id="ARBA00017787"/>
    </source>
</evidence>
<comment type="subunit">
    <text evidence="19">Homooctamer, including four polyglutamate binding sites. The subunits are arranged as a tetramer of dimers, and form a planar ring-shaped structure.</text>
</comment>
<keyword evidence="16" id="KW-0456">Lyase</keyword>
<evidence type="ECO:0000256" key="16">
    <source>
        <dbReference type="ARBA" id="ARBA00023239"/>
    </source>
</evidence>